<dbReference type="RefSeq" id="WP_379571213.1">
    <property type="nucleotide sequence ID" value="NZ_JBHSQK010000102.1"/>
</dbReference>
<dbReference type="Pfam" id="PF02754">
    <property type="entry name" value="CCG"/>
    <property type="match status" value="2"/>
</dbReference>
<feature type="region of interest" description="Disordered" evidence="1">
    <location>
        <begin position="245"/>
        <end position="267"/>
    </location>
</feature>
<comment type="caution">
    <text evidence="3">The sequence shown here is derived from an EMBL/GenBank/DDBJ whole genome shotgun (WGS) entry which is preliminary data.</text>
</comment>
<dbReference type="InterPro" id="IPR004017">
    <property type="entry name" value="Cys_rich_dom"/>
</dbReference>
<dbReference type="PANTHER" id="PTHR30296">
    <property type="entry name" value="UNCHARACTERIZED PROTEIN YKGE"/>
    <property type="match status" value="1"/>
</dbReference>
<evidence type="ECO:0000256" key="1">
    <source>
        <dbReference type="SAM" id="MobiDB-lite"/>
    </source>
</evidence>
<evidence type="ECO:0000259" key="2">
    <source>
        <dbReference type="Pfam" id="PF02754"/>
    </source>
</evidence>
<evidence type="ECO:0000313" key="4">
    <source>
        <dbReference type="Proteomes" id="UP001596119"/>
    </source>
</evidence>
<keyword evidence="4" id="KW-1185">Reference proteome</keyword>
<organism evidence="3 4">
    <name type="scientific">Pseudonocardia lutea</name>
    <dbReference type="NCBI Taxonomy" id="2172015"/>
    <lineage>
        <taxon>Bacteria</taxon>
        <taxon>Bacillati</taxon>
        <taxon>Actinomycetota</taxon>
        <taxon>Actinomycetes</taxon>
        <taxon>Pseudonocardiales</taxon>
        <taxon>Pseudonocardiaceae</taxon>
        <taxon>Pseudonocardia</taxon>
    </lineage>
</organism>
<feature type="compositionally biased region" description="Low complexity" evidence="1">
    <location>
        <begin position="254"/>
        <end position="267"/>
    </location>
</feature>
<accession>A0ABW1IGW4</accession>
<feature type="domain" description="Cysteine-rich" evidence="2">
    <location>
        <begin position="133"/>
        <end position="217"/>
    </location>
</feature>
<evidence type="ECO:0000313" key="3">
    <source>
        <dbReference type="EMBL" id="MFC5952380.1"/>
    </source>
</evidence>
<dbReference type="Proteomes" id="UP001596119">
    <property type="component" value="Unassembled WGS sequence"/>
</dbReference>
<proteinExistence type="predicted"/>
<gene>
    <name evidence="3" type="ORF">ACFQH9_29350</name>
</gene>
<feature type="domain" description="Cysteine-rich" evidence="2">
    <location>
        <begin position="4"/>
        <end position="83"/>
    </location>
</feature>
<sequence length="267" mass="28378">MPVGLLVTCMNDALFPDTGRAVVTLLRRLGVEVDFPVAQTCCGQPMVNTGYLDEAVPLLRRHLEAFAGYEAVVVPSGSCAGSVRHQHRMVAERSGDPGLVRAVEQAPPVYELSEYLVDVLGVVDVGAYFPHRVTYHPTCHSLRMLGVGDRPTRLLEAVRGLRLVELPAAAECCGFGGTFAVKNSETSIAMGADKARHVRESGAEVLVAGDNSCLTHIVGLLSRQRSGVRVMHLAEVLASTEPVIEEPPREADRGSAGSTALATGGAR</sequence>
<dbReference type="PANTHER" id="PTHR30296:SF0">
    <property type="entry name" value="LACTATE UTILIZATION PROTEIN A"/>
    <property type="match status" value="1"/>
</dbReference>
<reference evidence="4" key="1">
    <citation type="journal article" date="2019" name="Int. J. Syst. Evol. Microbiol.">
        <title>The Global Catalogue of Microorganisms (GCM) 10K type strain sequencing project: providing services to taxonomists for standard genome sequencing and annotation.</title>
        <authorList>
            <consortium name="The Broad Institute Genomics Platform"/>
            <consortium name="The Broad Institute Genome Sequencing Center for Infectious Disease"/>
            <person name="Wu L."/>
            <person name="Ma J."/>
        </authorList>
    </citation>
    <scope>NUCLEOTIDE SEQUENCE [LARGE SCALE GENOMIC DNA]</scope>
    <source>
        <strain evidence="4">CGMCC 4.7397</strain>
    </source>
</reference>
<protein>
    <submittedName>
        <fullName evidence="3">(Fe-S)-binding protein</fullName>
    </submittedName>
</protein>
<name>A0ABW1IGW4_9PSEU</name>
<dbReference type="EMBL" id="JBHSQK010000102">
    <property type="protein sequence ID" value="MFC5952380.1"/>
    <property type="molecule type" value="Genomic_DNA"/>
</dbReference>